<feature type="compositionally biased region" description="Low complexity" evidence="6">
    <location>
        <begin position="124"/>
        <end position="142"/>
    </location>
</feature>
<evidence type="ECO:0000256" key="2">
    <source>
        <dbReference type="ARBA" id="ARBA00023015"/>
    </source>
</evidence>
<feature type="region of interest" description="Disordered" evidence="6">
    <location>
        <begin position="118"/>
        <end position="185"/>
    </location>
</feature>
<sequence length="361" mass="41208">MEEINSTAMNVSSSSSWLSDLEMDEYNLFAKECNLNFLDTSVEDFLSHDITINVFQEQNKQQCLTSGSTSTTTLSNTFSDETKLDCFDFNIDKTIMEMKTIDHSDKINETFTQKRSSSFQVQIPSFDSPPNSPTTSSQQYPTLNSIQNERVSVSPTELENKNHSTKTSKTSKTKRSRANNGEDHIMAERKRREKLTQSFIALAALVPNLKKMDKFSVLVDTIKYMKELKKRLEVLEEQNKRKKTESHVILTKPDLCSEDDSSSFDEHNESVVGSIFQVEAKVLGKYMLIRIQCKEYKGLLVKIMVEIQRFQLCIVNSSVLPFGDSIFDITIIAQLGEGYNLSIKELVKNIRKEALKFMSSR</sequence>
<dbReference type="SMART" id="SM00353">
    <property type="entry name" value="HLH"/>
    <property type="match status" value="1"/>
</dbReference>
<evidence type="ECO:0000256" key="5">
    <source>
        <dbReference type="SAM" id="Coils"/>
    </source>
</evidence>
<dbReference type="Pfam" id="PF00010">
    <property type="entry name" value="HLH"/>
    <property type="match status" value="1"/>
</dbReference>
<dbReference type="InterPro" id="IPR011598">
    <property type="entry name" value="bHLH_dom"/>
</dbReference>
<dbReference type="PROSITE" id="PS50888">
    <property type="entry name" value="BHLH"/>
    <property type="match status" value="1"/>
</dbReference>
<dbReference type="Gene3D" id="4.10.280.10">
    <property type="entry name" value="Helix-loop-helix DNA-binding domain"/>
    <property type="match status" value="1"/>
</dbReference>
<dbReference type="InterPro" id="IPR036638">
    <property type="entry name" value="HLH_DNA-bd_sf"/>
</dbReference>
<dbReference type="InterPro" id="IPR052610">
    <property type="entry name" value="bHLH_transcription_regulator"/>
</dbReference>
<evidence type="ECO:0000256" key="1">
    <source>
        <dbReference type="ARBA" id="ARBA00004123"/>
    </source>
</evidence>
<dbReference type="SUPFAM" id="SSF47459">
    <property type="entry name" value="HLH, helix-loop-helix DNA-binding domain"/>
    <property type="match status" value="1"/>
</dbReference>
<keyword evidence="5" id="KW-0175">Coiled coil</keyword>
<comment type="subcellular location">
    <subcellularLocation>
        <location evidence="1">Nucleus</location>
    </subcellularLocation>
</comment>
<dbReference type="STRING" id="3880.A0A072TJ79"/>
<keyword evidence="8" id="KW-0238">DNA-binding</keyword>
<evidence type="ECO:0000259" key="7">
    <source>
        <dbReference type="PROSITE" id="PS50888"/>
    </source>
</evidence>
<keyword evidence="2" id="KW-0805">Transcription regulation</keyword>
<feature type="compositionally biased region" description="Polar residues" evidence="6">
    <location>
        <begin position="143"/>
        <end position="157"/>
    </location>
</feature>
<evidence type="ECO:0000313" key="9">
    <source>
        <dbReference type="EnsemblPlants" id="KEH17492"/>
    </source>
</evidence>
<dbReference type="PANTHER" id="PTHR45959:SF43">
    <property type="entry name" value="BASIC HELIX LOOP HELIX (BHLH) DNA-BINDING FAMILY PROTEIN"/>
    <property type="match status" value="1"/>
</dbReference>
<dbReference type="PANTHER" id="PTHR45959">
    <property type="entry name" value="BHLH TRANSCRIPTION FACTOR"/>
    <property type="match status" value="1"/>
</dbReference>
<dbReference type="HOGENOM" id="CLU_046481_0_0_1"/>
<dbReference type="GO" id="GO:0005634">
    <property type="term" value="C:nucleus"/>
    <property type="evidence" value="ECO:0007669"/>
    <property type="project" value="UniProtKB-SubCell"/>
</dbReference>
<dbReference type="KEGG" id="mtr:25479566"/>
<gene>
    <name evidence="9" type="primary">25479566</name>
    <name evidence="8" type="ORF">MTR_0011s0210</name>
</gene>
<evidence type="ECO:0000313" key="8">
    <source>
        <dbReference type="EMBL" id="KEH17492.1"/>
    </source>
</evidence>
<dbReference type="OrthoDB" id="690068at2759"/>
<keyword evidence="10" id="KW-1185">Reference proteome</keyword>
<proteinExistence type="predicted"/>
<dbReference type="Proteomes" id="UP000002051">
    <property type="component" value="Unassembled WGS sequence"/>
</dbReference>
<reference evidence="8 10" key="1">
    <citation type="journal article" date="2011" name="Nature">
        <title>The Medicago genome provides insight into the evolution of rhizobial symbioses.</title>
        <authorList>
            <person name="Young N.D."/>
            <person name="Debelle F."/>
            <person name="Oldroyd G.E."/>
            <person name="Geurts R."/>
            <person name="Cannon S.B."/>
            <person name="Udvardi M.K."/>
            <person name="Benedito V.A."/>
            <person name="Mayer K.F."/>
            <person name="Gouzy J."/>
            <person name="Schoof H."/>
            <person name="Van de Peer Y."/>
            <person name="Proost S."/>
            <person name="Cook D.R."/>
            <person name="Meyers B.C."/>
            <person name="Spannagl M."/>
            <person name="Cheung F."/>
            <person name="De Mita S."/>
            <person name="Krishnakumar V."/>
            <person name="Gundlach H."/>
            <person name="Zhou S."/>
            <person name="Mudge J."/>
            <person name="Bharti A.K."/>
            <person name="Murray J.D."/>
            <person name="Naoumkina M.A."/>
            <person name="Rosen B."/>
            <person name="Silverstein K.A."/>
            <person name="Tang H."/>
            <person name="Rombauts S."/>
            <person name="Zhao P.X."/>
            <person name="Zhou P."/>
            <person name="Barbe V."/>
            <person name="Bardou P."/>
            <person name="Bechner M."/>
            <person name="Bellec A."/>
            <person name="Berger A."/>
            <person name="Berges H."/>
            <person name="Bidwell S."/>
            <person name="Bisseling T."/>
            <person name="Choisne N."/>
            <person name="Couloux A."/>
            <person name="Denny R."/>
            <person name="Deshpande S."/>
            <person name="Dai X."/>
            <person name="Doyle J.J."/>
            <person name="Dudez A.M."/>
            <person name="Farmer A.D."/>
            <person name="Fouteau S."/>
            <person name="Franken C."/>
            <person name="Gibelin C."/>
            <person name="Gish J."/>
            <person name="Goldstein S."/>
            <person name="Gonzalez A.J."/>
            <person name="Green P.J."/>
            <person name="Hallab A."/>
            <person name="Hartog M."/>
            <person name="Hua A."/>
            <person name="Humphray S.J."/>
            <person name="Jeong D.H."/>
            <person name="Jing Y."/>
            <person name="Jocker A."/>
            <person name="Kenton S.M."/>
            <person name="Kim D.J."/>
            <person name="Klee K."/>
            <person name="Lai H."/>
            <person name="Lang C."/>
            <person name="Lin S."/>
            <person name="Macmil S.L."/>
            <person name="Magdelenat G."/>
            <person name="Matthews L."/>
            <person name="McCorrison J."/>
            <person name="Monaghan E.L."/>
            <person name="Mun J.H."/>
            <person name="Najar F.Z."/>
            <person name="Nicholson C."/>
            <person name="Noirot C."/>
            <person name="O'Bleness M."/>
            <person name="Paule C.R."/>
            <person name="Poulain J."/>
            <person name="Prion F."/>
            <person name="Qin B."/>
            <person name="Qu C."/>
            <person name="Retzel E.F."/>
            <person name="Riddle C."/>
            <person name="Sallet E."/>
            <person name="Samain S."/>
            <person name="Samson N."/>
            <person name="Sanders I."/>
            <person name="Saurat O."/>
            <person name="Scarpelli C."/>
            <person name="Schiex T."/>
            <person name="Segurens B."/>
            <person name="Severin A.J."/>
            <person name="Sherrier D.J."/>
            <person name="Shi R."/>
            <person name="Sims S."/>
            <person name="Singer S.R."/>
            <person name="Sinharoy S."/>
            <person name="Sterck L."/>
            <person name="Viollet A."/>
            <person name="Wang B.B."/>
            <person name="Wang K."/>
            <person name="Wang M."/>
            <person name="Wang X."/>
            <person name="Warfsmann J."/>
            <person name="Weissenbach J."/>
            <person name="White D.D."/>
            <person name="White J.D."/>
            <person name="Wiley G.B."/>
            <person name="Wincker P."/>
            <person name="Xing Y."/>
            <person name="Yang L."/>
            <person name="Yao Z."/>
            <person name="Ying F."/>
            <person name="Zhai J."/>
            <person name="Zhou L."/>
            <person name="Zuber A."/>
            <person name="Denarie J."/>
            <person name="Dixon R.A."/>
            <person name="May G.D."/>
            <person name="Schwartz D.C."/>
            <person name="Rogers J."/>
            <person name="Quetier F."/>
            <person name="Town C.D."/>
            <person name="Roe B.A."/>
        </authorList>
    </citation>
    <scope>NUCLEOTIDE SEQUENCE [LARGE SCALE GENOMIC DNA]</scope>
    <source>
        <strain evidence="8">A17</strain>
        <strain evidence="9 10">cv. Jemalong A17</strain>
    </source>
</reference>
<reference evidence="9" key="3">
    <citation type="submission" date="2015-06" db="UniProtKB">
        <authorList>
            <consortium name="EnsemblPlants"/>
        </authorList>
    </citation>
    <scope>IDENTIFICATION</scope>
    <source>
        <strain evidence="9">cv. Jemalong A17</strain>
    </source>
</reference>
<keyword evidence="4" id="KW-0539">Nucleus</keyword>
<feature type="domain" description="BHLH" evidence="7">
    <location>
        <begin position="179"/>
        <end position="228"/>
    </location>
</feature>
<accession>A0A072TJ79</accession>
<evidence type="ECO:0000256" key="6">
    <source>
        <dbReference type="SAM" id="MobiDB-lite"/>
    </source>
</evidence>
<evidence type="ECO:0000256" key="4">
    <source>
        <dbReference type="ARBA" id="ARBA00023242"/>
    </source>
</evidence>
<dbReference type="GO" id="GO:0046983">
    <property type="term" value="F:protein dimerization activity"/>
    <property type="evidence" value="ECO:0007669"/>
    <property type="project" value="InterPro"/>
</dbReference>
<evidence type="ECO:0000256" key="3">
    <source>
        <dbReference type="ARBA" id="ARBA00023163"/>
    </source>
</evidence>
<organism evidence="8 10">
    <name type="scientific">Medicago truncatula</name>
    <name type="common">Barrel medic</name>
    <name type="synonym">Medicago tribuloides</name>
    <dbReference type="NCBI Taxonomy" id="3880"/>
    <lineage>
        <taxon>Eukaryota</taxon>
        <taxon>Viridiplantae</taxon>
        <taxon>Streptophyta</taxon>
        <taxon>Embryophyta</taxon>
        <taxon>Tracheophyta</taxon>
        <taxon>Spermatophyta</taxon>
        <taxon>Magnoliopsida</taxon>
        <taxon>eudicotyledons</taxon>
        <taxon>Gunneridae</taxon>
        <taxon>Pentapetalae</taxon>
        <taxon>rosids</taxon>
        <taxon>fabids</taxon>
        <taxon>Fabales</taxon>
        <taxon>Fabaceae</taxon>
        <taxon>Papilionoideae</taxon>
        <taxon>50 kb inversion clade</taxon>
        <taxon>NPAAA clade</taxon>
        <taxon>Hologalegina</taxon>
        <taxon>IRL clade</taxon>
        <taxon>Trifolieae</taxon>
        <taxon>Medicago</taxon>
    </lineage>
</organism>
<protein>
    <submittedName>
        <fullName evidence="8">Basic helix loop helix (BHLH) DNA-binding family protein</fullName>
    </submittedName>
</protein>
<evidence type="ECO:0000313" key="10">
    <source>
        <dbReference type="Proteomes" id="UP000002051"/>
    </source>
</evidence>
<dbReference type="EMBL" id="KL402736">
    <property type="protein sequence ID" value="KEH17492.1"/>
    <property type="molecule type" value="Genomic_DNA"/>
</dbReference>
<reference evidence="8 10" key="2">
    <citation type="journal article" date="2014" name="BMC Genomics">
        <title>An improved genome release (version Mt4.0) for the model legume Medicago truncatula.</title>
        <authorList>
            <person name="Tang H."/>
            <person name="Krishnakumar V."/>
            <person name="Bidwell S."/>
            <person name="Rosen B."/>
            <person name="Chan A."/>
            <person name="Zhou S."/>
            <person name="Gentzbittel L."/>
            <person name="Childs K.L."/>
            <person name="Yandell M."/>
            <person name="Gundlach H."/>
            <person name="Mayer K.F."/>
            <person name="Schwartz D.C."/>
            <person name="Town C.D."/>
        </authorList>
    </citation>
    <scope>GENOME REANNOTATION</scope>
    <source>
        <strain evidence="8">A17</strain>
        <strain evidence="9 10">cv. Jemalong A17</strain>
    </source>
</reference>
<feature type="coiled-coil region" evidence="5">
    <location>
        <begin position="218"/>
        <end position="245"/>
    </location>
</feature>
<dbReference type="GO" id="GO:0003677">
    <property type="term" value="F:DNA binding"/>
    <property type="evidence" value="ECO:0007669"/>
    <property type="project" value="UniProtKB-KW"/>
</dbReference>
<feature type="compositionally biased region" description="Basic residues" evidence="6">
    <location>
        <begin position="163"/>
        <end position="177"/>
    </location>
</feature>
<dbReference type="EnsemblPlants" id="KEH17492">
    <property type="protein sequence ID" value="KEH17492"/>
    <property type="gene ID" value="MTR_0011s0210"/>
</dbReference>
<name>A0A072TJ79_MEDTR</name>
<dbReference type="AlphaFoldDB" id="A0A072TJ79"/>
<keyword evidence="3" id="KW-0804">Transcription</keyword>